<evidence type="ECO:0000256" key="5">
    <source>
        <dbReference type="PROSITE-ProRule" id="PRU10007"/>
    </source>
</evidence>
<comment type="similarity">
    <text evidence="6">Belongs to the aldehyde dehydrogenase family.</text>
</comment>
<dbReference type="EC" id="1.2.1.3" evidence="4"/>
<evidence type="ECO:0000256" key="6">
    <source>
        <dbReference type="RuleBase" id="RU003345"/>
    </source>
</evidence>
<accession>A0ABY4FB92</accession>
<dbReference type="RefSeq" id="WP_244718318.1">
    <property type="nucleotide sequence ID" value="NZ_CP095049.1"/>
</dbReference>
<gene>
    <name evidence="8" type="ORF">MUN80_00640</name>
</gene>
<evidence type="ECO:0000259" key="7">
    <source>
        <dbReference type="Pfam" id="PF00171"/>
    </source>
</evidence>
<dbReference type="InterPro" id="IPR044638">
    <property type="entry name" value="ALDH7A1-like"/>
</dbReference>
<feature type="active site" evidence="5">
    <location>
        <position position="283"/>
    </location>
</feature>
<dbReference type="Pfam" id="PF00171">
    <property type="entry name" value="Aldedh"/>
    <property type="match status" value="1"/>
</dbReference>
<keyword evidence="3" id="KW-0520">NAD</keyword>
<sequence length="531" mass="57000">MKLAIEEAAATGADVQEHDPHNIQQVLRELGIEAENAAYSTGLQWGGAGQNLKTISSPTDGRRIAAVAMATEADYDAVVRTAQEAFKTWRLVPAPKRGEIVRQIGNKLREYKEPLGKLVSYEMGKILQEGLGEVQEMIDICDFAVGLSRQLHGLTMHSERPAHRMYEQYHPLGIIGIISAFNFPVAVWSWNAMLAAVCGDVSIWKPSEKTPLVAVAVQHIIKDVLTENELPEGIFNVIIGGPEVGAAMAADTRVPLVSATGSTRMGKKVGEVVGARLGRALLELGGNNAIILTQHADLDMAMRAVVFGAVGTAGQRCTTTRRLIIHDSIYEDVKSRLLSIYPKLPIGNPLQDGNLVGPLIDKQAVEGFTKALEAVQAEGGTLLTGGKVLEGEQYATGTYVQPALVEAKNEYHTVQEETFAPILYLIKYSGGVDEAIELQNGVKQGLSSSIFTLNMREAEAFLAATGSDCGIANVNIGTSGAEIGGAFGGEKETGGGRESGSDAWKIYMRRQTNTINYSDQLPLAQGIKFDV</sequence>
<organism evidence="8 9">
    <name type="scientific">Hymenobacter cellulosivorans</name>
    <dbReference type="NCBI Taxonomy" id="2932249"/>
    <lineage>
        <taxon>Bacteria</taxon>
        <taxon>Pseudomonadati</taxon>
        <taxon>Bacteroidota</taxon>
        <taxon>Cytophagia</taxon>
        <taxon>Cytophagales</taxon>
        <taxon>Hymenobacteraceae</taxon>
        <taxon>Hymenobacter</taxon>
    </lineage>
</organism>
<dbReference type="InterPro" id="IPR029510">
    <property type="entry name" value="Ald_DH_CS_GLU"/>
</dbReference>
<evidence type="ECO:0000313" key="8">
    <source>
        <dbReference type="EMBL" id="UOQ53283.1"/>
    </source>
</evidence>
<dbReference type="SUPFAM" id="SSF53720">
    <property type="entry name" value="ALDH-like"/>
    <property type="match status" value="1"/>
</dbReference>
<evidence type="ECO:0000256" key="2">
    <source>
        <dbReference type="ARBA" id="ARBA00023002"/>
    </source>
</evidence>
<evidence type="ECO:0000256" key="1">
    <source>
        <dbReference type="ARBA" id="ARBA00011881"/>
    </source>
</evidence>
<name>A0ABY4FB92_9BACT</name>
<dbReference type="Gene3D" id="3.40.309.10">
    <property type="entry name" value="Aldehyde Dehydrogenase, Chain A, domain 2"/>
    <property type="match status" value="1"/>
</dbReference>
<dbReference type="InterPro" id="IPR016162">
    <property type="entry name" value="Ald_DH_N"/>
</dbReference>
<dbReference type="Gene3D" id="3.40.605.10">
    <property type="entry name" value="Aldehyde Dehydrogenase, Chain A, domain 1"/>
    <property type="match status" value="1"/>
</dbReference>
<keyword evidence="9" id="KW-1185">Reference proteome</keyword>
<dbReference type="Proteomes" id="UP000831785">
    <property type="component" value="Chromosome"/>
</dbReference>
<dbReference type="InterPro" id="IPR016161">
    <property type="entry name" value="Ald_DH/histidinol_DH"/>
</dbReference>
<feature type="domain" description="Aldehyde dehydrogenase" evidence="7">
    <location>
        <begin position="55"/>
        <end position="512"/>
    </location>
</feature>
<dbReference type="PANTHER" id="PTHR43521">
    <property type="entry name" value="ALPHA-AMINOADIPIC SEMIALDEHYDE DEHYDROGENASE"/>
    <property type="match status" value="1"/>
</dbReference>
<dbReference type="InterPro" id="IPR016163">
    <property type="entry name" value="Ald_DH_C"/>
</dbReference>
<dbReference type="PROSITE" id="PS00687">
    <property type="entry name" value="ALDEHYDE_DEHYDR_GLU"/>
    <property type="match status" value="1"/>
</dbReference>
<reference evidence="8 9" key="1">
    <citation type="submission" date="2022-04" db="EMBL/GenBank/DDBJ databases">
        <title>Hymenobacter sp. isolated from the air.</title>
        <authorList>
            <person name="Won M."/>
            <person name="Lee C.-M."/>
            <person name="Woen H.-Y."/>
            <person name="Kwon S.-W."/>
        </authorList>
    </citation>
    <scope>NUCLEOTIDE SEQUENCE [LARGE SCALE GENOMIC DNA]</scope>
    <source>
        <strain evidence="9">5116 S-27</strain>
    </source>
</reference>
<evidence type="ECO:0000256" key="3">
    <source>
        <dbReference type="ARBA" id="ARBA00023027"/>
    </source>
</evidence>
<evidence type="ECO:0000256" key="4">
    <source>
        <dbReference type="ARBA" id="ARBA00024226"/>
    </source>
</evidence>
<dbReference type="InterPro" id="IPR015590">
    <property type="entry name" value="Aldehyde_DH_dom"/>
</dbReference>
<dbReference type="EMBL" id="CP095049">
    <property type="protein sequence ID" value="UOQ53283.1"/>
    <property type="molecule type" value="Genomic_DNA"/>
</dbReference>
<protein>
    <recommendedName>
        <fullName evidence="4">aldehyde dehydrogenase (NAD(+))</fullName>
        <ecNumber evidence="4">1.2.1.3</ecNumber>
    </recommendedName>
</protein>
<dbReference type="PANTHER" id="PTHR43521:SF1">
    <property type="entry name" value="ALPHA-AMINOADIPIC SEMIALDEHYDE DEHYDROGENASE"/>
    <property type="match status" value="1"/>
</dbReference>
<comment type="subunit">
    <text evidence="1">Homotetramer.</text>
</comment>
<proteinExistence type="inferred from homology"/>
<keyword evidence="2 6" id="KW-0560">Oxidoreductase</keyword>
<dbReference type="CDD" id="cd07130">
    <property type="entry name" value="ALDH_F7_AASADH"/>
    <property type="match status" value="1"/>
</dbReference>
<evidence type="ECO:0000313" key="9">
    <source>
        <dbReference type="Proteomes" id="UP000831785"/>
    </source>
</evidence>